<dbReference type="InterPro" id="IPR036291">
    <property type="entry name" value="NAD(P)-bd_dom_sf"/>
</dbReference>
<dbReference type="AlphaFoldDB" id="A0AAW1KMI7"/>
<keyword evidence="1" id="KW-0560">Oxidoreductase</keyword>
<accession>A0AAW1KMI7</accession>
<dbReference type="Gene3D" id="3.40.50.720">
    <property type="entry name" value="NAD(P)-binding Rossmann-like Domain"/>
    <property type="match status" value="1"/>
</dbReference>
<dbReference type="EMBL" id="JASPKY010000205">
    <property type="protein sequence ID" value="KAK9720981.1"/>
    <property type="molecule type" value="Genomic_DNA"/>
</dbReference>
<gene>
    <name evidence="4" type="ORF">QE152_g21781</name>
</gene>
<keyword evidence="5" id="KW-1185">Reference proteome</keyword>
<evidence type="ECO:0000256" key="2">
    <source>
        <dbReference type="ARBA" id="ARBA00023027"/>
    </source>
</evidence>
<evidence type="ECO:0000313" key="4">
    <source>
        <dbReference type="EMBL" id="KAK9720981.1"/>
    </source>
</evidence>
<keyword evidence="2" id="KW-0520">NAD</keyword>
<dbReference type="PANTHER" id="PTHR43128:SF16">
    <property type="entry name" value="L-LACTATE DEHYDROGENASE"/>
    <property type="match status" value="1"/>
</dbReference>
<dbReference type="InterPro" id="IPR001557">
    <property type="entry name" value="L-lactate/malate_DH"/>
</dbReference>
<name>A0AAW1KMI7_POPJA</name>
<reference evidence="4 5" key="1">
    <citation type="journal article" date="2024" name="BMC Genomics">
        <title>De novo assembly and annotation of Popillia japonica's genome with initial clues to its potential as an invasive pest.</title>
        <authorList>
            <person name="Cucini C."/>
            <person name="Boschi S."/>
            <person name="Funari R."/>
            <person name="Cardaioli E."/>
            <person name="Iannotti N."/>
            <person name="Marturano G."/>
            <person name="Paoli F."/>
            <person name="Bruttini M."/>
            <person name="Carapelli A."/>
            <person name="Frati F."/>
            <person name="Nardi F."/>
        </authorList>
    </citation>
    <scope>NUCLEOTIDE SEQUENCE [LARGE SCALE GENOMIC DNA]</scope>
    <source>
        <strain evidence="4">DMR45628</strain>
    </source>
</reference>
<comment type="caution">
    <text evidence="4">The sequence shown here is derived from an EMBL/GenBank/DDBJ whole genome shotgun (WGS) entry which is preliminary data.</text>
</comment>
<dbReference type="PANTHER" id="PTHR43128">
    <property type="entry name" value="L-2-HYDROXYCARBOXYLATE DEHYDROGENASE (NAD(P)(+))"/>
    <property type="match status" value="1"/>
</dbReference>
<dbReference type="Proteomes" id="UP001458880">
    <property type="component" value="Unassembled WGS sequence"/>
</dbReference>
<dbReference type="PRINTS" id="PR00086">
    <property type="entry name" value="LLDHDRGNASE"/>
</dbReference>
<dbReference type="GO" id="GO:0004459">
    <property type="term" value="F:L-lactate dehydrogenase (NAD+) activity"/>
    <property type="evidence" value="ECO:0007669"/>
    <property type="project" value="TreeGrafter"/>
</dbReference>
<evidence type="ECO:0000259" key="3">
    <source>
        <dbReference type="Pfam" id="PF00056"/>
    </source>
</evidence>
<feature type="domain" description="Lactate/malate dehydrogenase N-terminal" evidence="3">
    <location>
        <begin position="26"/>
        <end position="84"/>
    </location>
</feature>
<protein>
    <submittedName>
        <fullName evidence="4">Lactate/malate dehydrogenase, NAD binding domain</fullName>
    </submittedName>
</protein>
<sequence>MMTTTVKALMTHVAPCGQSSKKCTNKVSVVGAGSVGTAIAFSLLAQNITSDLVLIDKNEALGRGEMLDIQHATMYLNSPTISSSTVSKIAVLNIGKNSPSILH</sequence>
<dbReference type="Pfam" id="PF00056">
    <property type="entry name" value="Ldh_1_N"/>
    <property type="match status" value="1"/>
</dbReference>
<dbReference type="SUPFAM" id="SSF51735">
    <property type="entry name" value="NAD(P)-binding Rossmann-fold domains"/>
    <property type="match status" value="1"/>
</dbReference>
<dbReference type="InterPro" id="IPR001236">
    <property type="entry name" value="Lactate/malate_DH_N"/>
</dbReference>
<organism evidence="4 5">
    <name type="scientific">Popillia japonica</name>
    <name type="common">Japanese beetle</name>
    <dbReference type="NCBI Taxonomy" id="7064"/>
    <lineage>
        <taxon>Eukaryota</taxon>
        <taxon>Metazoa</taxon>
        <taxon>Ecdysozoa</taxon>
        <taxon>Arthropoda</taxon>
        <taxon>Hexapoda</taxon>
        <taxon>Insecta</taxon>
        <taxon>Pterygota</taxon>
        <taxon>Neoptera</taxon>
        <taxon>Endopterygota</taxon>
        <taxon>Coleoptera</taxon>
        <taxon>Polyphaga</taxon>
        <taxon>Scarabaeiformia</taxon>
        <taxon>Scarabaeidae</taxon>
        <taxon>Rutelinae</taxon>
        <taxon>Popillia</taxon>
    </lineage>
</organism>
<dbReference type="GO" id="GO:0006089">
    <property type="term" value="P:lactate metabolic process"/>
    <property type="evidence" value="ECO:0007669"/>
    <property type="project" value="TreeGrafter"/>
</dbReference>
<evidence type="ECO:0000313" key="5">
    <source>
        <dbReference type="Proteomes" id="UP001458880"/>
    </source>
</evidence>
<proteinExistence type="predicted"/>
<evidence type="ECO:0000256" key="1">
    <source>
        <dbReference type="ARBA" id="ARBA00023002"/>
    </source>
</evidence>